<dbReference type="InterPro" id="IPR011032">
    <property type="entry name" value="GroES-like_sf"/>
</dbReference>
<dbReference type="GO" id="GO:0003939">
    <property type="term" value="F:L-iditol 2-dehydrogenase (NAD+) activity"/>
    <property type="evidence" value="ECO:0007669"/>
    <property type="project" value="UniProtKB-EC"/>
</dbReference>
<name>A0A0M7B119_9HYPH</name>
<proteinExistence type="predicted"/>
<dbReference type="GO" id="GO:0008270">
    <property type="term" value="F:zinc ion binding"/>
    <property type="evidence" value="ECO:0007669"/>
    <property type="project" value="InterPro"/>
</dbReference>
<dbReference type="PANTHER" id="PTHR43401">
    <property type="entry name" value="L-THREONINE 3-DEHYDROGENASE"/>
    <property type="match status" value="1"/>
</dbReference>
<dbReference type="InterPro" id="IPR013154">
    <property type="entry name" value="ADH-like_N"/>
</dbReference>
<evidence type="ECO:0000313" key="6">
    <source>
        <dbReference type="Proteomes" id="UP000049983"/>
    </source>
</evidence>
<evidence type="ECO:0000256" key="2">
    <source>
        <dbReference type="ARBA" id="ARBA00022833"/>
    </source>
</evidence>
<sequence>MRSVRLHDPLDIRFEHVDPAPAPGRGEVRIKVAFAGICGSDIHNYKTGQWISCRPSIAGHEFAGTVDAVGEGVTRVSVGDKVVADSRDYCTKCVNCLQGNNHLCSKLGFVGESIDGGFADFTTLPDRLVLACDPAMELDIATLSEPLAVALHALDRVRIENHDPLLVVGCGPIGALIAVVSDILCQRPLLLCDRDRLRVETVATACAGYPVDLAAFNQFESLPGKTVRHVIDTTGNVEVICNLAAKLSGSTLAMVGIGSGTFPFDPVGAVERELALVGCHAFKDQLPRAVELLERHPDRFRPLIEHRISPEDTPAEYDRICSGKATGIKTLIEFSNSGKPGAD</sequence>
<accession>A0A0M7B119</accession>
<dbReference type="GeneID" id="97673351"/>
<dbReference type="SUPFAM" id="SSF51735">
    <property type="entry name" value="NAD(P)-binding Rossmann-fold domains"/>
    <property type="match status" value="1"/>
</dbReference>
<dbReference type="SUPFAM" id="SSF50129">
    <property type="entry name" value="GroES-like"/>
    <property type="match status" value="1"/>
</dbReference>
<evidence type="ECO:0000256" key="3">
    <source>
        <dbReference type="ARBA" id="ARBA00023002"/>
    </source>
</evidence>
<dbReference type="InterPro" id="IPR002328">
    <property type="entry name" value="ADH_Zn_CS"/>
</dbReference>
<keyword evidence="1" id="KW-0479">Metal-binding</keyword>
<keyword evidence="3 5" id="KW-0560">Oxidoreductase</keyword>
<dbReference type="EC" id="1.1.1.14" evidence="5"/>
<gene>
    <name evidence="5" type="primary">gutB</name>
    <name evidence="5" type="ORF">LA5096_06123</name>
</gene>
<evidence type="ECO:0000313" key="5">
    <source>
        <dbReference type="EMBL" id="CTQ79306.1"/>
    </source>
</evidence>
<evidence type="ECO:0000259" key="4">
    <source>
        <dbReference type="Pfam" id="PF08240"/>
    </source>
</evidence>
<protein>
    <submittedName>
        <fullName evidence="5">Sorbitol dehydrogenase</fullName>
        <ecNumber evidence="5">1.1.1.14</ecNumber>
    </submittedName>
</protein>
<reference evidence="6" key="1">
    <citation type="submission" date="2015-07" db="EMBL/GenBank/DDBJ databases">
        <authorList>
            <person name="Rodrigo-Torres Lidia"/>
            <person name="Arahal R.David."/>
        </authorList>
    </citation>
    <scope>NUCLEOTIDE SEQUENCE [LARGE SCALE GENOMIC DNA]</scope>
    <source>
        <strain evidence="6">CECT 5096</strain>
    </source>
</reference>
<evidence type="ECO:0000256" key="1">
    <source>
        <dbReference type="ARBA" id="ARBA00022723"/>
    </source>
</evidence>
<dbReference type="Proteomes" id="UP000049983">
    <property type="component" value="Unassembled WGS sequence"/>
</dbReference>
<feature type="domain" description="Alcohol dehydrogenase-like N-terminal" evidence="4">
    <location>
        <begin position="24"/>
        <end position="130"/>
    </location>
</feature>
<keyword evidence="6" id="KW-1185">Reference proteome</keyword>
<dbReference type="STRING" id="311410.LA5095_05990"/>
<dbReference type="OrthoDB" id="9809185at2"/>
<organism evidence="5 6">
    <name type="scientific">Roseibium album</name>
    <dbReference type="NCBI Taxonomy" id="311410"/>
    <lineage>
        <taxon>Bacteria</taxon>
        <taxon>Pseudomonadati</taxon>
        <taxon>Pseudomonadota</taxon>
        <taxon>Alphaproteobacteria</taxon>
        <taxon>Hyphomicrobiales</taxon>
        <taxon>Stappiaceae</taxon>
        <taxon>Roseibium</taxon>
    </lineage>
</organism>
<dbReference type="PANTHER" id="PTHR43401:SF2">
    <property type="entry name" value="L-THREONINE 3-DEHYDROGENASE"/>
    <property type="match status" value="1"/>
</dbReference>
<dbReference type="InterPro" id="IPR036291">
    <property type="entry name" value="NAD(P)-bd_dom_sf"/>
</dbReference>
<dbReference type="RefSeq" id="WP_055391620.1">
    <property type="nucleotide sequence ID" value="NZ_CXWA01000016.1"/>
</dbReference>
<keyword evidence="2" id="KW-0862">Zinc</keyword>
<dbReference type="EMBL" id="CXWC01000018">
    <property type="protein sequence ID" value="CTQ79306.1"/>
    <property type="molecule type" value="Genomic_DNA"/>
</dbReference>
<dbReference type="AlphaFoldDB" id="A0A0M7B119"/>
<dbReference type="PROSITE" id="PS00059">
    <property type="entry name" value="ADH_ZINC"/>
    <property type="match status" value="1"/>
</dbReference>
<dbReference type="InterPro" id="IPR050129">
    <property type="entry name" value="Zn_alcohol_dh"/>
</dbReference>
<dbReference type="Gene3D" id="3.90.180.10">
    <property type="entry name" value="Medium-chain alcohol dehydrogenases, catalytic domain"/>
    <property type="match status" value="1"/>
</dbReference>
<dbReference type="Pfam" id="PF08240">
    <property type="entry name" value="ADH_N"/>
    <property type="match status" value="1"/>
</dbReference>
<dbReference type="Gene3D" id="3.40.50.720">
    <property type="entry name" value="NAD(P)-binding Rossmann-like Domain"/>
    <property type="match status" value="1"/>
</dbReference>